<dbReference type="EMBL" id="LVJZ01000003">
    <property type="protein sequence ID" value="ODB98660.1"/>
    <property type="molecule type" value="Genomic_DNA"/>
</dbReference>
<gene>
    <name evidence="5" type="ORF">A3196_14600</name>
</gene>
<name>A0A1E2UVB2_9GAMM</name>
<feature type="signal peptide" evidence="3">
    <location>
        <begin position="1"/>
        <end position="24"/>
    </location>
</feature>
<evidence type="ECO:0000256" key="1">
    <source>
        <dbReference type="ARBA" id="ARBA00004196"/>
    </source>
</evidence>
<dbReference type="Gene3D" id="1.20.1420.20">
    <property type="entry name" value="M75 peptidase, HXXE motif"/>
    <property type="match status" value="1"/>
</dbReference>
<dbReference type="InterPro" id="IPR038352">
    <property type="entry name" value="Imelysin_sf"/>
</dbReference>
<dbReference type="AlphaFoldDB" id="A0A1E2UVB2"/>
<protein>
    <recommendedName>
        <fullName evidence="4">Imelysin-like domain-containing protein</fullName>
    </recommendedName>
</protein>
<dbReference type="Proteomes" id="UP000094849">
    <property type="component" value="Unassembled WGS sequence"/>
</dbReference>
<keyword evidence="6" id="KW-1185">Reference proteome</keyword>
<feature type="domain" description="Imelysin-like" evidence="4">
    <location>
        <begin position="50"/>
        <end position="320"/>
    </location>
</feature>
<dbReference type="InterPro" id="IPR018976">
    <property type="entry name" value="Imelysin-like"/>
</dbReference>
<keyword evidence="2 3" id="KW-0732">Signal</keyword>
<sequence length="359" mass="39631">MFIAMRNTSLIILCLLILSGCSGSRPNDPPELTVDNLNLALQYAVDQSVIPAATAFNTQAMTFDTATVRFCSKINTAELEVLQSAWINLYEKWFHLANYNFGPLNDDLVFAKYTFIDSLRVRGTNYINTVRDEIDNLITGSESLDETFFEQLTFNKVGLLALEVLSFEASGGAQSALVDDIIEGFQNNPRKCEILTGIARQLASNADYVVQGWQLQHKDTELSYRTLFLDDQLDDGSNNLTQLLVSVQEHLDYLNKRNVLSTSATLSGVAWNGFSAAIDEIEILLEGNTEVSFLGLMEAGGFSDSVAAVRETIATIRTAINTRDAELLETNIANLDGHFKREIPNGLDVELGINFSDGD</sequence>
<dbReference type="PROSITE" id="PS51257">
    <property type="entry name" value="PROKAR_LIPOPROTEIN"/>
    <property type="match status" value="1"/>
</dbReference>
<evidence type="ECO:0000313" key="6">
    <source>
        <dbReference type="Proteomes" id="UP000094849"/>
    </source>
</evidence>
<accession>A0A1E2UVB2</accession>
<evidence type="ECO:0000259" key="4">
    <source>
        <dbReference type="Pfam" id="PF09375"/>
    </source>
</evidence>
<evidence type="ECO:0000256" key="3">
    <source>
        <dbReference type="SAM" id="SignalP"/>
    </source>
</evidence>
<reference evidence="5 6" key="1">
    <citation type="submission" date="2016-03" db="EMBL/GenBank/DDBJ databases">
        <title>Chemosynthetic sulphur-oxidizing symbionts of marine invertebrate animals are capable of nitrogen fixation.</title>
        <authorList>
            <person name="Petersen J.M."/>
            <person name="Kemper A."/>
            <person name="Gruber-Vodicka H."/>
            <person name="Cardini U."/>
            <person name="Geest Mvander."/>
            <person name="Kleiner M."/>
            <person name="Bulgheresi S."/>
            <person name="Fussmann M."/>
            <person name="Herbold C."/>
            <person name="Seah B.K.B."/>
            <person name="Antony C.Paul."/>
            <person name="Liu D."/>
            <person name="Belitz A."/>
            <person name="Weber M."/>
        </authorList>
    </citation>
    <scope>NUCLEOTIDE SEQUENCE [LARGE SCALE GENOMIC DNA]</scope>
    <source>
        <strain evidence="5">G_D</strain>
    </source>
</reference>
<evidence type="ECO:0000256" key="2">
    <source>
        <dbReference type="ARBA" id="ARBA00022729"/>
    </source>
</evidence>
<dbReference type="STRING" id="1818881.A3196_14600"/>
<comment type="subcellular location">
    <subcellularLocation>
        <location evidence="1">Cell envelope</location>
    </subcellularLocation>
</comment>
<feature type="chain" id="PRO_5009119247" description="Imelysin-like domain-containing protein" evidence="3">
    <location>
        <begin position="25"/>
        <end position="359"/>
    </location>
</feature>
<comment type="caution">
    <text evidence="5">The sequence shown here is derived from an EMBL/GenBank/DDBJ whole genome shotgun (WGS) entry which is preliminary data.</text>
</comment>
<evidence type="ECO:0000313" key="5">
    <source>
        <dbReference type="EMBL" id="ODB98660.1"/>
    </source>
</evidence>
<organism evidence="5 6">
    <name type="scientific">Candidatus Thiodiazotropha endoloripes</name>
    <dbReference type="NCBI Taxonomy" id="1818881"/>
    <lineage>
        <taxon>Bacteria</taxon>
        <taxon>Pseudomonadati</taxon>
        <taxon>Pseudomonadota</taxon>
        <taxon>Gammaproteobacteria</taxon>
        <taxon>Chromatiales</taxon>
        <taxon>Sedimenticolaceae</taxon>
        <taxon>Candidatus Thiodiazotropha</taxon>
    </lineage>
</organism>
<dbReference type="GO" id="GO:0030313">
    <property type="term" value="C:cell envelope"/>
    <property type="evidence" value="ECO:0007669"/>
    <property type="project" value="UniProtKB-SubCell"/>
</dbReference>
<dbReference type="Pfam" id="PF09375">
    <property type="entry name" value="Peptidase_M75"/>
    <property type="match status" value="1"/>
</dbReference>
<proteinExistence type="predicted"/>